<evidence type="ECO:0000259" key="9">
    <source>
        <dbReference type="PROSITE" id="PS51900"/>
    </source>
</evidence>
<dbReference type="InterPro" id="IPR010998">
    <property type="entry name" value="Integrase_recombinase_N"/>
</dbReference>
<comment type="function">
    <text evidence="1">Site-specific tyrosine recombinase, which acts by catalyzing the cutting and rejoining of the recombining DNA molecules.</text>
</comment>
<dbReference type="PROSITE" id="PS51898">
    <property type="entry name" value="TYR_RECOMBINASE"/>
    <property type="match status" value="1"/>
</dbReference>
<keyword evidence="5" id="KW-0233">DNA recombination</keyword>
<evidence type="ECO:0000256" key="2">
    <source>
        <dbReference type="ARBA" id="ARBA00008857"/>
    </source>
</evidence>
<dbReference type="GO" id="GO:0003677">
    <property type="term" value="F:DNA binding"/>
    <property type="evidence" value="ECO:0007669"/>
    <property type="project" value="UniProtKB-UniRule"/>
</dbReference>
<dbReference type="RefSeq" id="WP_423248427.1">
    <property type="nucleotide sequence ID" value="NZ_CACRUQ010000005.1"/>
</dbReference>
<protein>
    <submittedName>
        <fullName evidence="10">Transposase from transposon Tn916</fullName>
    </submittedName>
</protein>
<sequence length="239" mass="27658">MAVDKNGKKLPSGIRQRPNGSYEVRVSRNGKSYSAYAKTITEAKKKKAELEFKLDNNGIIENKKITYGEWFTQWMENYKKNSVKKGTFNTYKYYYDSIIKEEFKNRKLSSIKGIDLQRFFNKLLAKNYSDSSLRLVKAILGSSLKQAYKDEIISRNPMDAVTLPKNKEVTKKEKIALTREQQTLFMEFAKDSYLYNYFAVSLRSGMRSGEIRGLKLGDIDKENGVIHGQLSKVFNLKFN</sequence>
<keyword evidence="3" id="KW-0229">DNA integration</keyword>
<evidence type="ECO:0000256" key="4">
    <source>
        <dbReference type="ARBA" id="ARBA00023125"/>
    </source>
</evidence>
<evidence type="ECO:0000313" key="10">
    <source>
        <dbReference type="EMBL" id="VYT72454.1"/>
    </source>
</evidence>
<reference evidence="10" key="1">
    <citation type="submission" date="2019-11" db="EMBL/GenBank/DDBJ databases">
        <authorList>
            <person name="Feng L."/>
        </authorList>
    </citation>
    <scope>NUCLEOTIDE SEQUENCE</scope>
    <source>
        <strain evidence="10">RtorquesLFYP15</strain>
    </source>
</reference>
<feature type="domain" description="Core-binding (CB)" evidence="9">
    <location>
        <begin position="65"/>
        <end position="148"/>
    </location>
</feature>
<dbReference type="Gene3D" id="1.10.150.130">
    <property type="match status" value="1"/>
</dbReference>
<keyword evidence="4 6" id="KW-0238">DNA-binding</keyword>
<dbReference type="InterPro" id="IPR044068">
    <property type="entry name" value="CB"/>
</dbReference>
<name>A0A6N2YZD7_9FIRM</name>
<evidence type="ECO:0000259" key="8">
    <source>
        <dbReference type="PROSITE" id="PS51898"/>
    </source>
</evidence>
<evidence type="ECO:0000256" key="6">
    <source>
        <dbReference type="PROSITE-ProRule" id="PRU01248"/>
    </source>
</evidence>
<dbReference type="InterPro" id="IPR011010">
    <property type="entry name" value="DNA_brk_join_enz"/>
</dbReference>
<dbReference type="InterPro" id="IPR004107">
    <property type="entry name" value="Integrase_SAM-like_N"/>
</dbReference>
<dbReference type="PROSITE" id="PS51900">
    <property type="entry name" value="CB"/>
    <property type="match status" value="1"/>
</dbReference>
<comment type="similarity">
    <text evidence="2">Belongs to the 'phage' integrase family.</text>
</comment>
<feature type="domain" description="Tyr recombinase" evidence="8">
    <location>
        <begin position="172"/>
        <end position="239"/>
    </location>
</feature>
<dbReference type="Pfam" id="PF14659">
    <property type="entry name" value="Phage_int_SAM_3"/>
    <property type="match status" value="1"/>
</dbReference>
<evidence type="ECO:0000256" key="5">
    <source>
        <dbReference type="ARBA" id="ARBA00023172"/>
    </source>
</evidence>
<dbReference type="Gene3D" id="3.30.160.60">
    <property type="entry name" value="Classic Zinc Finger"/>
    <property type="match status" value="1"/>
</dbReference>
<dbReference type="GO" id="GO:0015074">
    <property type="term" value="P:DNA integration"/>
    <property type="evidence" value="ECO:0007669"/>
    <property type="project" value="UniProtKB-KW"/>
</dbReference>
<proteinExistence type="inferred from homology"/>
<organism evidence="10">
    <name type="scientific">[Ruminococcus] torques</name>
    <dbReference type="NCBI Taxonomy" id="33039"/>
    <lineage>
        <taxon>Bacteria</taxon>
        <taxon>Bacillati</taxon>
        <taxon>Bacillota</taxon>
        <taxon>Clostridia</taxon>
        <taxon>Lachnospirales</taxon>
        <taxon>Lachnospiraceae</taxon>
        <taxon>Mediterraneibacter</taxon>
    </lineage>
</organism>
<dbReference type="InterPro" id="IPR002104">
    <property type="entry name" value="Integrase_catalytic"/>
</dbReference>
<evidence type="ECO:0000256" key="7">
    <source>
        <dbReference type="SAM" id="MobiDB-lite"/>
    </source>
</evidence>
<dbReference type="EMBL" id="CACRUQ010000005">
    <property type="protein sequence ID" value="VYT72454.1"/>
    <property type="molecule type" value="Genomic_DNA"/>
</dbReference>
<dbReference type="SUPFAM" id="SSF56349">
    <property type="entry name" value="DNA breaking-rejoining enzymes"/>
    <property type="match status" value="1"/>
</dbReference>
<dbReference type="Gene3D" id="1.10.443.10">
    <property type="entry name" value="Intergrase catalytic core"/>
    <property type="match status" value="1"/>
</dbReference>
<dbReference type="AlphaFoldDB" id="A0A6N2YZD7"/>
<accession>A0A6N2YZD7</accession>
<evidence type="ECO:0000256" key="1">
    <source>
        <dbReference type="ARBA" id="ARBA00003283"/>
    </source>
</evidence>
<dbReference type="InterPro" id="IPR013762">
    <property type="entry name" value="Integrase-like_cat_sf"/>
</dbReference>
<gene>
    <name evidence="10" type="primary">Int-Tn_2</name>
    <name evidence="10" type="ORF">RTLFYP15_00561</name>
</gene>
<feature type="region of interest" description="Disordered" evidence="7">
    <location>
        <begin position="1"/>
        <end position="20"/>
    </location>
</feature>
<dbReference type="GO" id="GO:0006310">
    <property type="term" value="P:DNA recombination"/>
    <property type="evidence" value="ECO:0007669"/>
    <property type="project" value="UniProtKB-KW"/>
</dbReference>
<evidence type="ECO:0000256" key="3">
    <source>
        <dbReference type="ARBA" id="ARBA00022908"/>
    </source>
</evidence>